<name>A0ABU9AU34_9BACT</name>
<dbReference type="SUPFAM" id="SSF103515">
    <property type="entry name" value="Autotransporter"/>
    <property type="match status" value="1"/>
</dbReference>
<dbReference type="Proteomes" id="UP001371305">
    <property type="component" value="Unassembled WGS sequence"/>
</dbReference>
<dbReference type="Gene3D" id="2.40.128.130">
    <property type="entry name" value="Autotransporter beta-domain"/>
    <property type="match status" value="1"/>
</dbReference>
<reference evidence="2 3" key="1">
    <citation type="submission" date="2024-04" db="EMBL/GenBank/DDBJ databases">
        <title>Luteolibacter sp. isolated from soil.</title>
        <authorList>
            <person name="An J."/>
        </authorList>
    </citation>
    <scope>NUCLEOTIDE SEQUENCE [LARGE SCALE GENOMIC DNA]</scope>
    <source>
        <strain evidence="2 3">Y139</strain>
    </source>
</reference>
<proteinExistence type="predicted"/>
<evidence type="ECO:0000313" key="2">
    <source>
        <dbReference type="EMBL" id="MEK7951265.1"/>
    </source>
</evidence>
<dbReference type="InterPro" id="IPR005546">
    <property type="entry name" value="Autotransporte_beta"/>
</dbReference>
<comment type="caution">
    <text evidence="2">The sequence shown here is derived from an EMBL/GenBank/DDBJ whole genome shotgun (WGS) entry which is preliminary data.</text>
</comment>
<accession>A0ABU9AU34</accession>
<organism evidence="2 3">
    <name type="scientific">Luteolibacter soli</name>
    <dbReference type="NCBI Taxonomy" id="3135280"/>
    <lineage>
        <taxon>Bacteria</taxon>
        <taxon>Pseudomonadati</taxon>
        <taxon>Verrucomicrobiota</taxon>
        <taxon>Verrucomicrobiia</taxon>
        <taxon>Verrucomicrobiales</taxon>
        <taxon>Verrucomicrobiaceae</taxon>
        <taxon>Luteolibacter</taxon>
    </lineage>
</organism>
<keyword evidence="3" id="KW-1185">Reference proteome</keyword>
<sequence>MNTQAGRLFGVLLAVSAAVTPHVRAGQDETCYPDNRNATSTALGKGTLGMAWATSRDVGSHLYRNRAGIRPGSRLVEESAPVSTDSKGGMSAKGGAKVAAISVPVPNRWEVFGSIYYQSEDSDGDRVVNRKKKKDDKYEKDDKYDKKYDIRRIGGGGGGAGAALVAVPGFASSTDSSLEVFGGSVGAEYHVNRNWSVGVGIGAAQGDLDMGSAGSADIDSVAISPYVSYYRADTVGSADLWAGLMYSYGMHSYETHRYTGAGIATGEPDADTHTIEFNVGLNFGEDDFVHGPYAGLRYITGQVDAYTEVGPGATFFGEQDVDSLVSILGYQVSWKLRGGSGYWVPQLRVGWEHEFEDGNTTAFGIPYAAADEDIGVVGAGIGYWWDNGWHLGLEYEGRFGSDTEAHYGAVTAGKEF</sequence>
<dbReference type="SMART" id="SM00869">
    <property type="entry name" value="Autotransporter"/>
    <property type="match status" value="1"/>
</dbReference>
<evidence type="ECO:0000259" key="1">
    <source>
        <dbReference type="PROSITE" id="PS51208"/>
    </source>
</evidence>
<dbReference type="EMBL" id="JBBUKT010000004">
    <property type="protein sequence ID" value="MEK7951265.1"/>
    <property type="molecule type" value="Genomic_DNA"/>
</dbReference>
<evidence type="ECO:0000313" key="3">
    <source>
        <dbReference type="Proteomes" id="UP001371305"/>
    </source>
</evidence>
<gene>
    <name evidence="2" type="ORF">WKV53_12180</name>
</gene>
<dbReference type="Pfam" id="PF03797">
    <property type="entry name" value="Autotransporter"/>
    <property type="match status" value="1"/>
</dbReference>
<dbReference type="PROSITE" id="PS51208">
    <property type="entry name" value="AUTOTRANSPORTER"/>
    <property type="match status" value="1"/>
</dbReference>
<feature type="domain" description="Autotransporter" evidence="1">
    <location>
        <begin position="104"/>
        <end position="416"/>
    </location>
</feature>
<protein>
    <submittedName>
        <fullName evidence="2">Autotransporter outer membrane beta-barrel domain-containing protein</fullName>
    </submittedName>
</protein>
<dbReference type="InterPro" id="IPR036709">
    <property type="entry name" value="Autotransporte_beta_dom_sf"/>
</dbReference>
<dbReference type="RefSeq" id="WP_341404867.1">
    <property type="nucleotide sequence ID" value="NZ_JBBUKT010000004.1"/>
</dbReference>